<dbReference type="PROSITE" id="PS50975">
    <property type="entry name" value="ATP_GRASP"/>
    <property type="match status" value="1"/>
</dbReference>
<dbReference type="OrthoDB" id="650389at2"/>
<dbReference type="SUPFAM" id="SSF56059">
    <property type="entry name" value="Glutathione synthetase ATP-binding domain-like"/>
    <property type="match status" value="1"/>
</dbReference>
<dbReference type="GO" id="GO:0046872">
    <property type="term" value="F:metal ion binding"/>
    <property type="evidence" value="ECO:0007669"/>
    <property type="project" value="InterPro"/>
</dbReference>
<dbReference type="InterPro" id="IPR003806">
    <property type="entry name" value="ATP-grasp_PylC-type"/>
</dbReference>
<evidence type="ECO:0000313" key="3">
    <source>
        <dbReference type="EMBL" id="TPG40089.1"/>
    </source>
</evidence>
<keyword evidence="1" id="KW-0067">ATP-binding</keyword>
<dbReference type="EMBL" id="RCZH01000007">
    <property type="protein sequence ID" value="TPG40089.1"/>
    <property type="molecule type" value="Genomic_DNA"/>
</dbReference>
<dbReference type="SUPFAM" id="SSF51735">
    <property type="entry name" value="NAD(P)-binding Rossmann-fold domains"/>
    <property type="match status" value="1"/>
</dbReference>
<dbReference type="Gene3D" id="3.30.1490.20">
    <property type="entry name" value="ATP-grasp fold, A domain"/>
    <property type="match status" value="1"/>
</dbReference>
<evidence type="ECO:0000313" key="4">
    <source>
        <dbReference type="Proteomes" id="UP000319700"/>
    </source>
</evidence>
<dbReference type="InterPro" id="IPR036291">
    <property type="entry name" value="NAD(P)-bd_dom_sf"/>
</dbReference>
<accession>A0A502ETD5</accession>
<dbReference type="InterPro" id="IPR013815">
    <property type="entry name" value="ATP_grasp_subdomain_1"/>
</dbReference>
<reference evidence="3 4" key="1">
    <citation type="journal article" date="2019" name="Environ. Microbiol.">
        <title>Species interactions and distinct microbial communities in high Arctic permafrost affected cryosols are associated with the CH4 and CO2 gas fluxes.</title>
        <authorList>
            <person name="Altshuler I."/>
            <person name="Hamel J."/>
            <person name="Turney S."/>
            <person name="Magnuson E."/>
            <person name="Levesque R."/>
            <person name="Greer C."/>
            <person name="Whyte L.G."/>
        </authorList>
    </citation>
    <scope>NUCLEOTIDE SEQUENCE [LARGE SCALE GENOMIC DNA]</scope>
    <source>
        <strain evidence="3 4">42</strain>
    </source>
</reference>
<gene>
    <name evidence="3" type="ORF">EAH81_12370</name>
</gene>
<keyword evidence="4" id="KW-1185">Reference proteome</keyword>
<protein>
    <submittedName>
        <fullName evidence="3">ATP-grasp domain-containing protein</fullName>
    </submittedName>
</protein>
<dbReference type="RefSeq" id="WP_140507339.1">
    <property type="nucleotide sequence ID" value="NZ_RCZH01000007.1"/>
</dbReference>
<dbReference type="Gene3D" id="3.30.470.20">
    <property type="entry name" value="ATP-grasp fold, B domain"/>
    <property type="match status" value="1"/>
</dbReference>
<sequence length="315" mass="35437">MIKEKINILVTGCGGDIGQSIGKILNEYHLVNNLYGCDISDKNAGKFIYNNFFLGLRFSDLNYINNLQKIVVEKDIDLIIPISEPELRFFSEKGINKIGKAELILASAMALKVGFDKLSTANFLKENNLPYPITELIENVEEPATFPVILKSRTGSGSSNVSIVEDLDTFISIKKHNPDFIVQEFLEGQNGEYTCGVFRGKNGLIRSIILKRELMGGFTGYGEVIEDKSIEDLLSKLAEKINLVGSINAQLRLTKKGPVVFEINPRFSSTVRFRHLFGFKDLEWSIEDKLNLSLSQYQNNSVGKKLYKGFNEYIQ</sequence>
<dbReference type="Pfam" id="PF02655">
    <property type="entry name" value="ATP-grasp_3"/>
    <property type="match status" value="1"/>
</dbReference>
<dbReference type="Proteomes" id="UP000319700">
    <property type="component" value="Unassembled WGS sequence"/>
</dbReference>
<evidence type="ECO:0000256" key="1">
    <source>
        <dbReference type="PROSITE-ProRule" id="PRU00409"/>
    </source>
</evidence>
<proteinExistence type="predicted"/>
<organism evidence="3 4">
    <name type="scientific">Flavobacterium pectinovorum</name>
    <dbReference type="NCBI Taxonomy" id="29533"/>
    <lineage>
        <taxon>Bacteria</taxon>
        <taxon>Pseudomonadati</taxon>
        <taxon>Bacteroidota</taxon>
        <taxon>Flavobacteriia</taxon>
        <taxon>Flavobacteriales</taxon>
        <taxon>Flavobacteriaceae</taxon>
        <taxon>Flavobacterium</taxon>
    </lineage>
</organism>
<comment type="caution">
    <text evidence="3">The sequence shown here is derived from an EMBL/GenBank/DDBJ whole genome shotgun (WGS) entry which is preliminary data.</text>
</comment>
<evidence type="ECO:0000259" key="2">
    <source>
        <dbReference type="PROSITE" id="PS50975"/>
    </source>
</evidence>
<name>A0A502ETD5_9FLAO</name>
<keyword evidence="1" id="KW-0547">Nucleotide-binding</keyword>
<dbReference type="GO" id="GO:0005524">
    <property type="term" value="F:ATP binding"/>
    <property type="evidence" value="ECO:0007669"/>
    <property type="project" value="UniProtKB-UniRule"/>
</dbReference>
<dbReference type="AlphaFoldDB" id="A0A502ETD5"/>
<dbReference type="InterPro" id="IPR011761">
    <property type="entry name" value="ATP-grasp"/>
</dbReference>
<feature type="domain" description="ATP-grasp" evidence="2">
    <location>
        <begin position="121"/>
        <end position="303"/>
    </location>
</feature>
<dbReference type="Gene3D" id="3.40.50.20">
    <property type="match status" value="1"/>
</dbReference>